<dbReference type="Gene3D" id="3.10.450.50">
    <property type="match status" value="1"/>
</dbReference>
<organism evidence="4 5">
    <name type="scientific">Actinomyces bovis</name>
    <dbReference type="NCBI Taxonomy" id="1658"/>
    <lineage>
        <taxon>Bacteria</taxon>
        <taxon>Bacillati</taxon>
        <taxon>Actinomycetota</taxon>
        <taxon>Actinomycetes</taxon>
        <taxon>Actinomycetales</taxon>
        <taxon>Actinomycetaceae</taxon>
        <taxon>Actinomyces</taxon>
    </lineage>
</organism>
<protein>
    <submittedName>
        <fullName evidence="4">PAP2 superfamily</fullName>
    </submittedName>
</protein>
<sequence length="160" mass="17082">MGGRLRRAALARMMTPPSPQDECPCYSGAPFGACCAPILAGEAPSSALALMRSRYTAFVLADEDHLFRSWHPRTRPAPPYADPGIDWCGLQILEVEGGVLPAVPGRTLKGVIIAGAIMLILLIGFTRLYLGAHWFSDVIAGGMVGTATSLITAELLFRDL</sequence>
<keyword evidence="1" id="KW-1133">Transmembrane helix</keyword>
<dbReference type="Proteomes" id="UP000250006">
    <property type="component" value="Unassembled WGS sequence"/>
</dbReference>
<keyword evidence="1" id="KW-0812">Transmembrane</keyword>
<keyword evidence="5" id="KW-1185">Reference proteome</keyword>
<evidence type="ECO:0000259" key="2">
    <source>
        <dbReference type="Pfam" id="PF01569"/>
    </source>
</evidence>
<dbReference type="Pfam" id="PF17775">
    <property type="entry name" value="YchJ_M-like"/>
    <property type="match status" value="1"/>
</dbReference>
<comment type="caution">
    <text evidence="4">The sequence shown here is derived from an EMBL/GenBank/DDBJ whole genome shotgun (WGS) entry which is preliminary data.</text>
</comment>
<dbReference type="InterPro" id="IPR032710">
    <property type="entry name" value="NTF2-like_dom_sf"/>
</dbReference>
<dbReference type="SUPFAM" id="SSF48317">
    <property type="entry name" value="Acid phosphatase/Vanadium-dependent haloperoxidase"/>
    <property type="match status" value="1"/>
</dbReference>
<name>A0ABY1VQ55_9ACTO</name>
<dbReference type="InterPro" id="IPR048469">
    <property type="entry name" value="YchJ-like_M"/>
</dbReference>
<accession>A0ABY1VQ55</accession>
<keyword evidence="1" id="KW-0472">Membrane</keyword>
<feature type="transmembrane region" description="Helical" evidence="1">
    <location>
        <begin position="138"/>
        <end position="157"/>
    </location>
</feature>
<proteinExistence type="predicted"/>
<dbReference type="InterPro" id="IPR000326">
    <property type="entry name" value="PAP2/HPO"/>
</dbReference>
<feature type="domain" description="Phosphatidic acid phosphatase type 2/haloperoxidase" evidence="2">
    <location>
        <begin position="111"/>
        <end position="155"/>
    </location>
</feature>
<evidence type="ECO:0000313" key="4">
    <source>
        <dbReference type="EMBL" id="SPT54190.1"/>
    </source>
</evidence>
<dbReference type="SUPFAM" id="SSF54427">
    <property type="entry name" value="NTF2-like"/>
    <property type="match status" value="1"/>
</dbReference>
<feature type="domain" description="YchJ-like middle NTF2-like" evidence="3">
    <location>
        <begin position="47"/>
        <end position="96"/>
    </location>
</feature>
<dbReference type="InterPro" id="IPR036938">
    <property type="entry name" value="PAP2/HPO_sf"/>
</dbReference>
<evidence type="ECO:0000259" key="3">
    <source>
        <dbReference type="Pfam" id="PF17775"/>
    </source>
</evidence>
<evidence type="ECO:0000256" key="1">
    <source>
        <dbReference type="SAM" id="Phobius"/>
    </source>
</evidence>
<gene>
    <name evidence="4" type="primary">ychJ</name>
    <name evidence="4" type="ORF">NCTC11535_01900</name>
</gene>
<dbReference type="Pfam" id="PF01569">
    <property type="entry name" value="PAP2"/>
    <property type="match status" value="1"/>
</dbReference>
<feature type="transmembrane region" description="Helical" evidence="1">
    <location>
        <begin position="111"/>
        <end position="132"/>
    </location>
</feature>
<evidence type="ECO:0000313" key="5">
    <source>
        <dbReference type="Proteomes" id="UP000250006"/>
    </source>
</evidence>
<reference evidence="4 5" key="1">
    <citation type="submission" date="2018-06" db="EMBL/GenBank/DDBJ databases">
        <authorList>
            <consortium name="Pathogen Informatics"/>
            <person name="Doyle S."/>
        </authorList>
    </citation>
    <scope>NUCLEOTIDE SEQUENCE [LARGE SCALE GENOMIC DNA]</scope>
    <source>
        <strain evidence="4 5">NCTC11535</strain>
    </source>
</reference>
<dbReference type="EMBL" id="UAPQ01000010">
    <property type="protein sequence ID" value="SPT54190.1"/>
    <property type="molecule type" value="Genomic_DNA"/>
</dbReference>